<reference evidence="13 14" key="1">
    <citation type="journal article" date="2021" name="Int. J. Syst. Evol. Microbiol.">
        <title>Steroidobacter gossypii sp. nov., isolated from soil of cotton cropping field.</title>
        <authorList>
            <person name="Huang R."/>
            <person name="Yang S."/>
            <person name="Zhen C."/>
            <person name="Liu W."/>
        </authorList>
    </citation>
    <scope>NUCLEOTIDE SEQUENCE [LARGE SCALE GENOMIC DNA]</scope>
    <source>
        <strain evidence="13 14">S1-65</strain>
    </source>
</reference>
<dbReference type="InterPro" id="IPR016132">
    <property type="entry name" value="Phyto_chromo_attachment"/>
</dbReference>
<dbReference type="InterPro" id="IPR036890">
    <property type="entry name" value="HATPase_C_sf"/>
</dbReference>
<dbReference type="EC" id="2.7.13.3" evidence="3"/>
<dbReference type="CDD" id="cd00082">
    <property type="entry name" value="HisKA"/>
    <property type="match status" value="1"/>
</dbReference>
<dbReference type="SUPFAM" id="SSF47384">
    <property type="entry name" value="Homodimeric domain of signal transducing histidine kinase"/>
    <property type="match status" value="1"/>
</dbReference>
<dbReference type="InterPro" id="IPR003018">
    <property type="entry name" value="GAF"/>
</dbReference>
<feature type="domain" description="Histidine kinase" evidence="12">
    <location>
        <begin position="521"/>
        <end position="738"/>
    </location>
</feature>
<dbReference type="PRINTS" id="PR01033">
    <property type="entry name" value="PHYTOCHROME"/>
</dbReference>
<keyword evidence="4" id="KW-0600">Photoreceptor protein</keyword>
<dbReference type="InterPro" id="IPR003594">
    <property type="entry name" value="HATPase_dom"/>
</dbReference>
<dbReference type="InterPro" id="IPR001294">
    <property type="entry name" value="Phytochrome"/>
</dbReference>
<comment type="caution">
    <text evidence="13">The sequence shown here is derived from an EMBL/GenBank/DDBJ whole genome shotgun (WGS) entry which is preliminary data.</text>
</comment>
<dbReference type="CDD" id="cd00075">
    <property type="entry name" value="HATPase"/>
    <property type="match status" value="1"/>
</dbReference>
<keyword evidence="6" id="KW-0808">Transferase</keyword>
<proteinExistence type="inferred from homology"/>
<dbReference type="EMBL" id="JAEVLS010000001">
    <property type="protein sequence ID" value="MBM0103741.1"/>
    <property type="molecule type" value="Genomic_DNA"/>
</dbReference>
<evidence type="ECO:0000256" key="2">
    <source>
        <dbReference type="ARBA" id="ARBA00006402"/>
    </source>
</evidence>
<dbReference type="SUPFAM" id="SSF55781">
    <property type="entry name" value="GAF domain-like"/>
    <property type="match status" value="2"/>
</dbReference>
<dbReference type="InterPro" id="IPR050736">
    <property type="entry name" value="Sensor_HK_Regulatory"/>
</dbReference>
<keyword evidence="14" id="KW-1185">Reference proteome</keyword>
<dbReference type="InterPro" id="IPR029016">
    <property type="entry name" value="GAF-like_dom_sf"/>
</dbReference>
<keyword evidence="8" id="KW-0157">Chromophore</keyword>
<dbReference type="Pfam" id="PF02518">
    <property type="entry name" value="HATPase_c"/>
    <property type="match status" value="1"/>
</dbReference>
<evidence type="ECO:0000256" key="3">
    <source>
        <dbReference type="ARBA" id="ARBA00012438"/>
    </source>
</evidence>
<gene>
    <name evidence="13" type="ORF">JM946_03250</name>
</gene>
<dbReference type="Gene3D" id="3.30.450.270">
    <property type="match status" value="1"/>
</dbReference>
<dbReference type="InterPro" id="IPR036097">
    <property type="entry name" value="HisK_dim/P_sf"/>
</dbReference>
<sequence length="741" mass="82111">MGSTFEEALVNCGREPIHIPGAIQPFGVLFAIDEELRITHCSENVTTALGREPAATLGCSIEEVVRNDLRPRVRPGDFESGQPFKWESEGGRWNGFLHRHHGQLILELETATEVDVPAASADWVRDSLGWIGSAMNMSELCQTACEQIKRLTGLDGVMVYKFHDDGHGEVIAEAKDEPWSRYLGLHYPASDIPPQARAIFLENWVRMIPERDYSPVRLVSRDAAAPPLDLGRSLLRSVSPVHIEYLRNMEVQASLTLSLISQGRLWGLIAGHHYSSPQHISYERRTAAELIARLVSQQLARTEELAIATDRARGQSALQTLVLGMRASTEPVAGLVGGASDVRDLLGCSGAAVVMPDGRWQRIGETPSRPHLTKLAAWLDQRPDDWQVFHSDQLVNEYPEAADFKDCASGLLALRIPKGRGNYIFWFKPEVLRTITWAGDPNKPVTIESSAARLRPRASFEQWTQTVQMKSLPWARWEIELVEALASALLSIDLQRQYERELQARAAAEWANEQKEQLLAMVSHDLKNPLHSLIVGVTLIQKTIPADALSKASTVLLGMQRSLQSMGHLIADLLSVAKLESGTIDLQLEEHLADSLFADAFELLLPIAVEKGVQLEMSADTQRGCRVRCDRERILQVLSNLIGNAVKFTPPGGRVSCRVARAASEVCFSMVDTGPGIARENLTYVFDRFWQARQTRRLGTGLGLSIAKGLITAHGGRIWAESELGQGSTFHFTLPLQREEA</sequence>
<keyword evidence="10" id="KW-0675">Receptor</keyword>
<evidence type="ECO:0000259" key="11">
    <source>
        <dbReference type="PROSITE" id="PS50046"/>
    </source>
</evidence>
<dbReference type="SMART" id="SM00065">
    <property type="entry name" value="GAF"/>
    <property type="match status" value="1"/>
</dbReference>
<dbReference type="Pfam" id="PF08446">
    <property type="entry name" value="PAS_2"/>
    <property type="match status" value="1"/>
</dbReference>
<evidence type="ECO:0000256" key="8">
    <source>
        <dbReference type="ARBA" id="ARBA00022991"/>
    </source>
</evidence>
<comment type="similarity">
    <text evidence="2">In the N-terminal section; belongs to the phytochrome family.</text>
</comment>
<dbReference type="PROSITE" id="PS50046">
    <property type="entry name" value="PHYTOCHROME_2"/>
    <property type="match status" value="1"/>
</dbReference>
<dbReference type="Gene3D" id="3.30.450.20">
    <property type="entry name" value="PAS domain"/>
    <property type="match status" value="1"/>
</dbReference>
<dbReference type="Proteomes" id="UP000661077">
    <property type="component" value="Unassembled WGS sequence"/>
</dbReference>
<dbReference type="InterPro" id="IPR013654">
    <property type="entry name" value="PAS_2"/>
</dbReference>
<evidence type="ECO:0000256" key="9">
    <source>
        <dbReference type="ARBA" id="ARBA00023012"/>
    </source>
</evidence>
<dbReference type="SMART" id="SM00388">
    <property type="entry name" value="HisKA"/>
    <property type="match status" value="1"/>
</dbReference>
<dbReference type="Pfam" id="PF00360">
    <property type="entry name" value="PHY"/>
    <property type="match status" value="1"/>
</dbReference>
<evidence type="ECO:0000259" key="12">
    <source>
        <dbReference type="PROSITE" id="PS50109"/>
    </source>
</evidence>
<dbReference type="PROSITE" id="PS50109">
    <property type="entry name" value="HIS_KIN"/>
    <property type="match status" value="1"/>
</dbReference>
<dbReference type="InterPro" id="IPR043150">
    <property type="entry name" value="Phytochrome_PHY_sf"/>
</dbReference>
<dbReference type="RefSeq" id="WP_203165700.1">
    <property type="nucleotide sequence ID" value="NZ_JAEVLS010000001.1"/>
</dbReference>
<comment type="catalytic activity">
    <reaction evidence="1">
        <text>ATP + protein L-histidine = ADP + protein N-phospho-L-histidine.</text>
        <dbReference type="EC" id="2.7.13.3"/>
    </reaction>
</comment>
<evidence type="ECO:0000256" key="5">
    <source>
        <dbReference type="ARBA" id="ARBA00022606"/>
    </source>
</evidence>
<accession>A0ABS1WRY6</accession>
<dbReference type="InterPro" id="IPR013515">
    <property type="entry name" value="Phytochrome_cen-reg"/>
</dbReference>
<dbReference type="SUPFAM" id="SSF55785">
    <property type="entry name" value="PYP-like sensor domain (PAS domain)"/>
    <property type="match status" value="1"/>
</dbReference>
<dbReference type="Pfam" id="PF01590">
    <property type="entry name" value="GAF"/>
    <property type="match status" value="1"/>
</dbReference>
<evidence type="ECO:0000256" key="7">
    <source>
        <dbReference type="ARBA" id="ARBA00022777"/>
    </source>
</evidence>
<dbReference type="InterPro" id="IPR035965">
    <property type="entry name" value="PAS-like_dom_sf"/>
</dbReference>
<dbReference type="PANTHER" id="PTHR43711">
    <property type="entry name" value="TWO-COMPONENT HISTIDINE KINASE"/>
    <property type="match status" value="1"/>
</dbReference>
<evidence type="ECO:0000313" key="14">
    <source>
        <dbReference type="Proteomes" id="UP000661077"/>
    </source>
</evidence>
<evidence type="ECO:0000256" key="10">
    <source>
        <dbReference type="ARBA" id="ARBA00023170"/>
    </source>
</evidence>
<protein>
    <recommendedName>
        <fullName evidence="3">histidine kinase</fullName>
        <ecNumber evidence="3">2.7.13.3</ecNumber>
    </recommendedName>
</protein>
<dbReference type="SUPFAM" id="SSF55874">
    <property type="entry name" value="ATPase domain of HSP90 chaperone/DNA topoisomerase II/histidine kinase"/>
    <property type="match status" value="1"/>
</dbReference>
<dbReference type="Gene3D" id="1.10.287.130">
    <property type="match status" value="1"/>
</dbReference>
<dbReference type="SMART" id="SM00387">
    <property type="entry name" value="HATPase_c"/>
    <property type="match status" value="1"/>
</dbReference>
<evidence type="ECO:0000256" key="4">
    <source>
        <dbReference type="ARBA" id="ARBA00022543"/>
    </source>
</evidence>
<dbReference type="InterPro" id="IPR003661">
    <property type="entry name" value="HisK_dim/P_dom"/>
</dbReference>
<name>A0ABS1WRY6_9GAMM</name>
<evidence type="ECO:0000256" key="1">
    <source>
        <dbReference type="ARBA" id="ARBA00000085"/>
    </source>
</evidence>
<feature type="domain" description="Phytochrome chromophore attachment site" evidence="11">
    <location>
        <begin position="136"/>
        <end position="293"/>
    </location>
</feature>
<dbReference type="Pfam" id="PF00512">
    <property type="entry name" value="HisKA"/>
    <property type="match status" value="1"/>
</dbReference>
<dbReference type="PANTHER" id="PTHR43711:SF1">
    <property type="entry name" value="HISTIDINE KINASE 1"/>
    <property type="match status" value="1"/>
</dbReference>
<keyword evidence="9" id="KW-0902">Two-component regulatory system</keyword>
<dbReference type="InterPro" id="IPR005467">
    <property type="entry name" value="His_kinase_dom"/>
</dbReference>
<dbReference type="Gene3D" id="3.30.450.40">
    <property type="match status" value="1"/>
</dbReference>
<dbReference type="Gene3D" id="3.30.565.10">
    <property type="entry name" value="Histidine kinase-like ATPase, C-terminal domain"/>
    <property type="match status" value="1"/>
</dbReference>
<keyword evidence="7" id="KW-0418">Kinase</keyword>
<organism evidence="13 14">
    <name type="scientific">Steroidobacter gossypii</name>
    <dbReference type="NCBI Taxonomy" id="2805490"/>
    <lineage>
        <taxon>Bacteria</taxon>
        <taxon>Pseudomonadati</taxon>
        <taxon>Pseudomonadota</taxon>
        <taxon>Gammaproteobacteria</taxon>
        <taxon>Steroidobacterales</taxon>
        <taxon>Steroidobacteraceae</taxon>
        <taxon>Steroidobacter</taxon>
    </lineage>
</organism>
<keyword evidence="5" id="KW-0716">Sensory transduction</keyword>
<evidence type="ECO:0000313" key="13">
    <source>
        <dbReference type="EMBL" id="MBM0103741.1"/>
    </source>
</evidence>
<evidence type="ECO:0000256" key="6">
    <source>
        <dbReference type="ARBA" id="ARBA00022679"/>
    </source>
</evidence>